<feature type="region of interest" description="Disordered" evidence="1">
    <location>
        <begin position="128"/>
        <end position="151"/>
    </location>
</feature>
<keyword evidence="3" id="KW-1185">Reference proteome</keyword>
<dbReference type="Pfam" id="PF03745">
    <property type="entry name" value="DUF309"/>
    <property type="match status" value="1"/>
</dbReference>
<sequence length="167" mass="19836">MYPSAYIHYLTEFHVERDYFECHEILEEYWKKDPPQDRKRYWVGFIQLAVALYHQRRNNFIGAKRLIANSLRILEEEKAAVESLGLDHKELINLLKQTDQKIAAHSPYESIMLPLTDQALIKACQKQGKSKSGQQNDFLTHKHRLRDRTEVLQAREKAKMLRKKSRD</sequence>
<evidence type="ECO:0000313" key="3">
    <source>
        <dbReference type="Proteomes" id="UP001211894"/>
    </source>
</evidence>
<reference evidence="2 3" key="1">
    <citation type="submission" date="2023-01" db="EMBL/GenBank/DDBJ databases">
        <title>Bacillus changyiensis sp. nov., isolated from a coastal deposit.</title>
        <authorList>
            <person name="Xiao G."/>
            <person name="Lai Q."/>
            <person name="Hu Z."/>
            <person name="Shao Z."/>
        </authorList>
    </citation>
    <scope>NUCLEOTIDE SEQUENCE [LARGE SCALE GENOMIC DNA]</scope>
    <source>
        <strain evidence="2 3">CLL-7-23</strain>
    </source>
</reference>
<dbReference type="InterPro" id="IPR023203">
    <property type="entry name" value="TTHA0068_sf"/>
</dbReference>
<dbReference type="InterPro" id="IPR005500">
    <property type="entry name" value="DUF309"/>
</dbReference>
<accession>A0ABT4X662</accession>
<name>A0ABT4X662_9BACI</name>
<dbReference type="PANTHER" id="PTHR34796:SF1">
    <property type="entry name" value="EXPRESSED PROTEIN"/>
    <property type="match status" value="1"/>
</dbReference>
<proteinExistence type="predicted"/>
<gene>
    <name evidence="2" type="ORF">PJ311_14365</name>
</gene>
<evidence type="ECO:0000256" key="1">
    <source>
        <dbReference type="SAM" id="MobiDB-lite"/>
    </source>
</evidence>
<protein>
    <submittedName>
        <fullName evidence="2">DUF309 domain-containing protein</fullName>
    </submittedName>
</protein>
<dbReference type="Gene3D" id="1.10.3450.10">
    <property type="entry name" value="TTHA0068-like"/>
    <property type="match status" value="1"/>
</dbReference>
<dbReference type="Proteomes" id="UP001211894">
    <property type="component" value="Unassembled WGS sequence"/>
</dbReference>
<dbReference type="EMBL" id="JAQKAB010000010">
    <property type="protein sequence ID" value="MDA7027763.1"/>
    <property type="molecule type" value="Genomic_DNA"/>
</dbReference>
<organism evidence="2 3">
    <name type="scientific">Bacillus changyiensis</name>
    <dbReference type="NCBI Taxonomy" id="3004103"/>
    <lineage>
        <taxon>Bacteria</taxon>
        <taxon>Bacillati</taxon>
        <taxon>Bacillota</taxon>
        <taxon>Bacilli</taxon>
        <taxon>Bacillales</taxon>
        <taxon>Bacillaceae</taxon>
        <taxon>Bacillus</taxon>
    </lineage>
</organism>
<dbReference type="PANTHER" id="PTHR34796">
    <property type="entry name" value="EXPRESSED PROTEIN"/>
    <property type="match status" value="1"/>
</dbReference>
<dbReference type="RefSeq" id="WP_271341584.1">
    <property type="nucleotide sequence ID" value="NZ_JAQKAB010000010.1"/>
</dbReference>
<comment type="caution">
    <text evidence="2">The sequence shown here is derived from an EMBL/GenBank/DDBJ whole genome shotgun (WGS) entry which is preliminary data.</text>
</comment>
<evidence type="ECO:0000313" key="2">
    <source>
        <dbReference type="EMBL" id="MDA7027763.1"/>
    </source>
</evidence>
<dbReference type="SUPFAM" id="SSF140663">
    <property type="entry name" value="TTHA0068-like"/>
    <property type="match status" value="1"/>
</dbReference>